<protein>
    <submittedName>
        <fullName evidence="3">S-adenosyl-L-methionine-dependent methyltransferase</fullName>
    </submittedName>
</protein>
<dbReference type="GO" id="GO:0008168">
    <property type="term" value="F:methyltransferase activity"/>
    <property type="evidence" value="ECO:0007669"/>
    <property type="project" value="UniProtKB-KW"/>
</dbReference>
<comment type="similarity">
    <text evidence="1">Belongs to the methyltransferase superfamily. LaeA methyltransferase family.</text>
</comment>
<evidence type="ECO:0000256" key="1">
    <source>
        <dbReference type="ARBA" id="ARBA00038158"/>
    </source>
</evidence>
<dbReference type="GO" id="GO:0032259">
    <property type="term" value="P:methylation"/>
    <property type="evidence" value="ECO:0007669"/>
    <property type="project" value="UniProtKB-KW"/>
</dbReference>
<sequence length="287" mass="31962">MADDTSPDPGTSQEPTGPAQSSPLEGLLEIDVGAYFVPNDEEEQTRMDLVHHIFSLILDGSLYLAPIGDHPKRVLDLGTGTGIWAIDFADDFPSAEVLGIDLSPIQPEWTPPNCAFDVDVFEAEWLYHTPFDFIRARELEGCISDDDRLFQQALHHLVPGGHIEMQTVAAPFLSDDGSAKFGKPVDCAPLWKAKLIAAGFEGVEEEIRKMPLGAWPKDPKLNEIGKFQAIQEAQAIESYTPQIFSSVLGWTQEEIQVFIAKVKNELKDPSIHLYLPVHFLWGRKPRF</sequence>
<feature type="compositionally biased region" description="Polar residues" evidence="2">
    <location>
        <begin position="8"/>
        <end position="23"/>
    </location>
</feature>
<dbReference type="Pfam" id="PF13489">
    <property type="entry name" value="Methyltransf_23"/>
    <property type="match status" value="1"/>
</dbReference>
<dbReference type="InterPro" id="IPR029063">
    <property type="entry name" value="SAM-dependent_MTases_sf"/>
</dbReference>
<evidence type="ECO:0000313" key="4">
    <source>
        <dbReference type="Proteomes" id="UP000738349"/>
    </source>
</evidence>
<dbReference type="CDD" id="cd02440">
    <property type="entry name" value="AdoMet_MTases"/>
    <property type="match status" value="1"/>
</dbReference>
<keyword evidence="4" id="KW-1185">Reference proteome</keyword>
<accession>A0A9P9ERS5</accession>
<dbReference type="OrthoDB" id="2013972at2759"/>
<comment type="caution">
    <text evidence="3">The sequence shown here is derived from an EMBL/GenBank/DDBJ whole genome shotgun (WGS) entry which is preliminary data.</text>
</comment>
<dbReference type="SUPFAM" id="SSF53335">
    <property type="entry name" value="S-adenosyl-L-methionine-dependent methyltransferases"/>
    <property type="match status" value="1"/>
</dbReference>
<evidence type="ECO:0000313" key="3">
    <source>
        <dbReference type="EMBL" id="KAH7142053.1"/>
    </source>
</evidence>
<dbReference type="EMBL" id="JAGMUV010000010">
    <property type="protein sequence ID" value="KAH7142053.1"/>
    <property type="molecule type" value="Genomic_DNA"/>
</dbReference>
<dbReference type="PANTHER" id="PTHR43591:SF24">
    <property type="entry name" value="2-METHOXY-6-POLYPRENYL-1,4-BENZOQUINOL METHYLASE, MITOCHONDRIAL"/>
    <property type="match status" value="1"/>
</dbReference>
<organism evidence="3 4">
    <name type="scientific">Dactylonectria macrodidyma</name>
    <dbReference type="NCBI Taxonomy" id="307937"/>
    <lineage>
        <taxon>Eukaryota</taxon>
        <taxon>Fungi</taxon>
        <taxon>Dikarya</taxon>
        <taxon>Ascomycota</taxon>
        <taxon>Pezizomycotina</taxon>
        <taxon>Sordariomycetes</taxon>
        <taxon>Hypocreomycetidae</taxon>
        <taxon>Hypocreales</taxon>
        <taxon>Nectriaceae</taxon>
        <taxon>Dactylonectria</taxon>
    </lineage>
</organism>
<gene>
    <name evidence="3" type="ORF">EDB81DRAFT_869860</name>
</gene>
<dbReference type="Proteomes" id="UP000738349">
    <property type="component" value="Unassembled WGS sequence"/>
</dbReference>
<dbReference type="AlphaFoldDB" id="A0A9P9ERS5"/>
<reference evidence="3" key="1">
    <citation type="journal article" date="2021" name="Nat. Commun.">
        <title>Genetic determinants of endophytism in the Arabidopsis root mycobiome.</title>
        <authorList>
            <person name="Mesny F."/>
            <person name="Miyauchi S."/>
            <person name="Thiergart T."/>
            <person name="Pickel B."/>
            <person name="Atanasova L."/>
            <person name="Karlsson M."/>
            <person name="Huettel B."/>
            <person name="Barry K.W."/>
            <person name="Haridas S."/>
            <person name="Chen C."/>
            <person name="Bauer D."/>
            <person name="Andreopoulos W."/>
            <person name="Pangilinan J."/>
            <person name="LaButti K."/>
            <person name="Riley R."/>
            <person name="Lipzen A."/>
            <person name="Clum A."/>
            <person name="Drula E."/>
            <person name="Henrissat B."/>
            <person name="Kohler A."/>
            <person name="Grigoriev I.V."/>
            <person name="Martin F.M."/>
            <person name="Hacquard S."/>
        </authorList>
    </citation>
    <scope>NUCLEOTIDE SEQUENCE</scope>
    <source>
        <strain evidence="3">MPI-CAGE-AT-0147</strain>
    </source>
</reference>
<proteinExistence type="inferred from homology"/>
<name>A0A9P9ERS5_9HYPO</name>
<evidence type="ECO:0000256" key="2">
    <source>
        <dbReference type="SAM" id="MobiDB-lite"/>
    </source>
</evidence>
<keyword evidence="3" id="KW-0489">Methyltransferase</keyword>
<dbReference type="Gene3D" id="3.40.50.150">
    <property type="entry name" value="Vaccinia Virus protein VP39"/>
    <property type="match status" value="1"/>
</dbReference>
<keyword evidence="3" id="KW-0808">Transferase</keyword>
<feature type="region of interest" description="Disordered" evidence="2">
    <location>
        <begin position="1"/>
        <end position="23"/>
    </location>
</feature>
<dbReference type="PANTHER" id="PTHR43591">
    <property type="entry name" value="METHYLTRANSFERASE"/>
    <property type="match status" value="1"/>
</dbReference>